<feature type="domain" description="Xylose isomerase-like TIM barrel" evidence="1">
    <location>
        <begin position="26"/>
        <end position="323"/>
    </location>
</feature>
<sequence length="355" mass="39533">MTCKPSICTMSLGRAFAGHSLEYKLDMAQKYGFRGIELFYEDLEYMAKSLPGQDATANLLAGASQVRRWCDSRGLEIICLQPFMHFGGLLDRDKQKKDLATITLWTALAHRLGTNLILFPSSFLSAPQLTNDRAVLVRDLQDAADVGLRATPPVRFAFEALCWGTQVNAWEDSWSVVSAVARPNFGLCLDTFNMAGHIFAEPAAAGGCRAHADADLECSLQRLMARVDVAKVFLVQVADAERLAAPLDERHAFYSAEQPSRMSWSRNCRLFYGEEHLGGYLPVKRILQTVLHGLGYRGWVSFEVFHRRLTESDGAVPEEFAARASGSWAKLVRDLSLEPRRSRLECGQGKERAVL</sequence>
<dbReference type="VEuPathDB" id="FungiDB:CCM_06000"/>
<dbReference type="Proteomes" id="UP000323067">
    <property type="component" value="Chromosome iv"/>
</dbReference>
<protein>
    <submittedName>
        <fullName evidence="2">3-dehydroshikimate dehydratase</fullName>
    </submittedName>
</protein>
<evidence type="ECO:0000259" key="1">
    <source>
        <dbReference type="Pfam" id="PF01261"/>
    </source>
</evidence>
<dbReference type="Gene3D" id="3.20.20.150">
    <property type="entry name" value="Divalent-metal-dependent TIM barrel enzymes"/>
    <property type="match status" value="1"/>
</dbReference>
<dbReference type="OrthoDB" id="5360893at2759"/>
<dbReference type="Pfam" id="PF01261">
    <property type="entry name" value="AP_endonuc_2"/>
    <property type="match status" value="1"/>
</dbReference>
<organism evidence="2 3">
    <name type="scientific">Cordyceps militaris</name>
    <name type="common">Caterpillar fungus</name>
    <name type="synonym">Clavaria militaris</name>
    <dbReference type="NCBI Taxonomy" id="73501"/>
    <lineage>
        <taxon>Eukaryota</taxon>
        <taxon>Fungi</taxon>
        <taxon>Dikarya</taxon>
        <taxon>Ascomycota</taxon>
        <taxon>Pezizomycotina</taxon>
        <taxon>Sordariomycetes</taxon>
        <taxon>Hypocreomycetidae</taxon>
        <taxon>Hypocreales</taxon>
        <taxon>Cordycipitaceae</taxon>
        <taxon>Cordyceps</taxon>
    </lineage>
</organism>
<dbReference type="SUPFAM" id="SSF51658">
    <property type="entry name" value="Xylose isomerase-like"/>
    <property type="match status" value="1"/>
</dbReference>
<dbReference type="AlphaFoldDB" id="A0A2H4S7C1"/>
<evidence type="ECO:0000313" key="2">
    <source>
        <dbReference type="EMBL" id="ATY59020.1"/>
    </source>
</evidence>
<dbReference type="InterPro" id="IPR036237">
    <property type="entry name" value="Xyl_isomerase-like_sf"/>
</dbReference>
<name>A0A2H4S7C1_CORMI</name>
<dbReference type="PANTHER" id="PTHR12110:SF21">
    <property type="entry name" value="XYLOSE ISOMERASE-LIKE TIM BARREL DOMAIN-CONTAINING PROTEIN"/>
    <property type="match status" value="1"/>
</dbReference>
<dbReference type="PANTHER" id="PTHR12110">
    <property type="entry name" value="HYDROXYPYRUVATE ISOMERASE"/>
    <property type="match status" value="1"/>
</dbReference>
<reference evidence="2 3" key="1">
    <citation type="journal article" date="2017" name="BMC Genomics">
        <title>Chromosome level assembly and secondary metabolite potential of the parasitic fungus Cordyceps militaris.</title>
        <authorList>
            <person name="Kramer G.J."/>
            <person name="Nodwell J.R."/>
        </authorList>
    </citation>
    <scope>NUCLEOTIDE SEQUENCE [LARGE SCALE GENOMIC DNA]</scope>
    <source>
        <strain evidence="2 3">ATCC 34164</strain>
    </source>
</reference>
<dbReference type="InterPro" id="IPR050312">
    <property type="entry name" value="IolE/XylAMocC-like"/>
</dbReference>
<proteinExistence type="predicted"/>
<gene>
    <name evidence="2" type="ORF">A9K55_003362</name>
</gene>
<dbReference type="VEuPathDB" id="FungiDB:A9K55_003362"/>
<evidence type="ECO:0000313" key="3">
    <source>
        <dbReference type="Proteomes" id="UP000323067"/>
    </source>
</evidence>
<dbReference type="EMBL" id="CP023322">
    <property type="protein sequence ID" value="ATY59020.1"/>
    <property type="molecule type" value="Genomic_DNA"/>
</dbReference>
<dbReference type="InterPro" id="IPR013022">
    <property type="entry name" value="Xyl_isomerase-like_TIM-brl"/>
</dbReference>
<accession>A0A2H4S7C1</accession>